<evidence type="ECO:0000313" key="2">
    <source>
        <dbReference type="EMBL" id="GGC73296.1"/>
    </source>
</evidence>
<dbReference type="SUPFAM" id="SSF69118">
    <property type="entry name" value="AhpD-like"/>
    <property type="match status" value="1"/>
</dbReference>
<dbReference type="InterPro" id="IPR029032">
    <property type="entry name" value="AhpD-like"/>
</dbReference>
<protein>
    <recommendedName>
        <fullName evidence="1">Carboxymuconolactone decarboxylase-like domain-containing protein</fullName>
    </recommendedName>
</protein>
<proteinExistence type="predicted"/>
<comment type="caution">
    <text evidence="2">The sequence shown here is derived from an EMBL/GenBank/DDBJ whole genome shotgun (WGS) entry which is preliminary data.</text>
</comment>
<accession>A0A916XI33</accession>
<dbReference type="AlphaFoldDB" id="A0A916XI33"/>
<dbReference type="Gene3D" id="1.20.1290.10">
    <property type="entry name" value="AhpD-like"/>
    <property type="match status" value="1"/>
</dbReference>
<organism evidence="2 3">
    <name type="scientific">Chelatococcus reniformis</name>
    <dbReference type="NCBI Taxonomy" id="1494448"/>
    <lineage>
        <taxon>Bacteria</taxon>
        <taxon>Pseudomonadati</taxon>
        <taxon>Pseudomonadota</taxon>
        <taxon>Alphaproteobacteria</taxon>
        <taxon>Hyphomicrobiales</taxon>
        <taxon>Chelatococcaceae</taxon>
        <taxon>Chelatococcus</taxon>
    </lineage>
</organism>
<dbReference type="GO" id="GO:0051920">
    <property type="term" value="F:peroxiredoxin activity"/>
    <property type="evidence" value="ECO:0007669"/>
    <property type="project" value="InterPro"/>
</dbReference>
<sequence length="166" mass="18514">MAPVTQPGREPLLLFRVLARDERLFARFFGAGLLDRGHLTLRQREIVIHRICALNRAEYEWGVHAAIFGERAGLGPQELAATIHGDAASPCWTADEALLIELCDESSRAAAVSPDLWRRLETRFGELAVLELLMLCGFYRTVSLLVNGLALPCESWGRRFAEFPPA</sequence>
<dbReference type="EMBL" id="BMGG01000006">
    <property type="protein sequence ID" value="GGC73296.1"/>
    <property type="molecule type" value="Genomic_DNA"/>
</dbReference>
<keyword evidence="3" id="KW-1185">Reference proteome</keyword>
<evidence type="ECO:0000313" key="3">
    <source>
        <dbReference type="Proteomes" id="UP000637002"/>
    </source>
</evidence>
<dbReference type="Proteomes" id="UP000637002">
    <property type="component" value="Unassembled WGS sequence"/>
</dbReference>
<dbReference type="Pfam" id="PF02627">
    <property type="entry name" value="CMD"/>
    <property type="match status" value="1"/>
</dbReference>
<reference evidence="2" key="2">
    <citation type="submission" date="2020-09" db="EMBL/GenBank/DDBJ databases">
        <authorList>
            <person name="Sun Q."/>
            <person name="Zhou Y."/>
        </authorList>
    </citation>
    <scope>NUCLEOTIDE SEQUENCE</scope>
    <source>
        <strain evidence="2">CGMCC 1.12919</strain>
    </source>
</reference>
<gene>
    <name evidence="2" type="ORF">GCM10010994_34600</name>
</gene>
<dbReference type="PANTHER" id="PTHR34846:SF5">
    <property type="entry name" value="CARBOXYMUCONOLACTONE DECARBOXYLASE-LIKE DOMAIN-CONTAINING PROTEIN"/>
    <property type="match status" value="1"/>
</dbReference>
<dbReference type="PANTHER" id="PTHR34846">
    <property type="entry name" value="4-CARBOXYMUCONOLACTONE DECARBOXYLASE FAMILY PROTEIN (AFU_ORTHOLOGUE AFUA_6G11590)"/>
    <property type="match status" value="1"/>
</dbReference>
<dbReference type="InterPro" id="IPR003779">
    <property type="entry name" value="CMD-like"/>
</dbReference>
<evidence type="ECO:0000259" key="1">
    <source>
        <dbReference type="Pfam" id="PF02627"/>
    </source>
</evidence>
<reference evidence="2" key="1">
    <citation type="journal article" date="2014" name="Int. J. Syst. Evol. Microbiol.">
        <title>Complete genome sequence of Corynebacterium casei LMG S-19264T (=DSM 44701T), isolated from a smear-ripened cheese.</title>
        <authorList>
            <consortium name="US DOE Joint Genome Institute (JGI-PGF)"/>
            <person name="Walter F."/>
            <person name="Albersmeier A."/>
            <person name="Kalinowski J."/>
            <person name="Ruckert C."/>
        </authorList>
    </citation>
    <scope>NUCLEOTIDE SEQUENCE</scope>
    <source>
        <strain evidence="2">CGMCC 1.12919</strain>
    </source>
</reference>
<feature type="domain" description="Carboxymuconolactone decarboxylase-like" evidence="1">
    <location>
        <begin position="24"/>
        <end position="97"/>
    </location>
</feature>
<name>A0A916XI33_9HYPH</name>